<accession>A0A318VCW2</accession>
<dbReference type="Pfam" id="PF08241">
    <property type="entry name" value="Methyltransf_11"/>
    <property type="match status" value="1"/>
</dbReference>
<dbReference type="RefSeq" id="WP_245926909.1">
    <property type="nucleotide sequence ID" value="NZ_QKLW01000001.1"/>
</dbReference>
<protein>
    <submittedName>
        <fullName evidence="5">Methyltransferase family protein</fullName>
    </submittedName>
</protein>
<dbReference type="InterPro" id="IPR051052">
    <property type="entry name" value="Diverse_substrate_MTase"/>
</dbReference>
<keyword evidence="2 5" id="KW-0489">Methyltransferase</keyword>
<evidence type="ECO:0000259" key="4">
    <source>
        <dbReference type="Pfam" id="PF08241"/>
    </source>
</evidence>
<dbReference type="AlphaFoldDB" id="A0A318VCW2"/>
<dbReference type="Gene3D" id="3.40.50.150">
    <property type="entry name" value="Vaccinia Virus protein VP39"/>
    <property type="match status" value="1"/>
</dbReference>
<evidence type="ECO:0000256" key="3">
    <source>
        <dbReference type="ARBA" id="ARBA00022679"/>
    </source>
</evidence>
<dbReference type="SUPFAM" id="SSF53335">
    <property type="entry name" value="S-adenosyl-L-methionine-dependent methyltransferases"/>
    <property type="match status" value="1"/>
</dbReference>
<proteinExistence type="inferred from homology"/>
<dbReference type="PANTHER" id="PTHR44942">
    <property type="entry name" value="METHYLTRANSF_11 DOMAIN-CONTAINING PROTEIN"/>
    <property type="match status" value="1"/>
</dbReference>
<evidence type="ECO:0000313" key="5">
    <source>
        <dbReference type="EMBL" id="PYF84195.1"/>
    </source>
</evidence>
<dbReference type="PANTHER" id="PTHR44942:SF4">
    <property type="entry name" value="METHYLTRANSFERASE TYPE 11 DOMAIN-CONTAINING PROTEIN"/>
    <property type="match status" value="1"/>
</dbReference>
<dbReference type="InterPro" id="IPR013216">
    <property type="entry name" value="Methyltransf_11"/>
</dbReference>
<organism evidence="5 6">
    <name type="scientific">Marinomonas alcarazii</name>
    <dbReference type="NCBI Taxonomy" id="491949"/>
    <lineage>
        <taxon>Bacteria</taxon>
        <taxon>Pseudomonadati</taxon>
        <taxon>Pseudomonadota</taxon>
        <taxon>Gammaproteobacteria</taxon>
        <taxon>Oceanospirillales</taxon>
        <taxon>Oceanospirillaceae</taxon>
        <taxon>Marinomonas</taxon>
    </lineage>
</organism>
<comment type="similarity">
    <text evidence="1">Belongs to the methyltransferase superfamily.</text>
</comment>
<gene>
    <name evidence="5" type="ORF">DFP75_101220</name>
</gene>
<dbReference type="GO" id="GO:0032259">
    <property type="term" value="P:methylation"/>
    <property type="evidence" value="ECO:0007669"/>
    <property type="project" value="UniProtKB-KW"/>
</dbReference>
<evidence type="ECO:0000256" key="1">
    <source>
        <dbReference type="ARBA" id="ARBA00008361"/>
    </source>
</evidence>
<dbReference type="GO" id="GO:0008757">
    <property type="term" value="F:S-adenosylmethionine-dependent methyltransferase activity"/>
    <property type="evidence" value="ECO:0007669"/>
    <property type="project" value="InterPro"/>
</dbReference>
<evidence type="ECO:0000313" key="6">
    <source>
        <dbReference type="Proteomes" id="UP000247551"/>
    </source>
</evidence>
<keyword evidence="6" id="KW-1185">Reference proteome</keyword>
<keyword evidence="3 5" id="KW-0808">Transferase</keyword>
<dbReference type="CDD" id="cd02440">
    <property type="entry name" value="AdoMet_MTases"/>
    <property type="match status" value="1"/>
</dbReference>
<dbReference type="InterPro" id="IPR029063">
    <property type="entry name" value="SAM-dependent_MTases_sf"/>
</dbReference>
<dbReference type="EMBL" id="QKLW01000001">
    <property type="protein sequence ID" value="PYF84195.1"/>
    <property type="molecule type" value="Genomic_DNA"/>
</dbReference>
<comment type="caution">
    <text evidence="5">The sequence shown here is derived from an EMBL/GenBank/DDBJ whole genome shotgun (WGS) entry which is preliminary data.</text>
</comment>
<reference evidence="5 6" key="1">
    <citation type="submission" date="2018-06" db="EMBL/GenBank/DDBJ databases">
        <title>Genomic Encyclopedia of Type Strains, Phase III (KMG-III): the genomes of soil and plant-associated and newly described type strains.</title>
        <authorList>
            <person name="Whitman W."/>
        </authorList>
    </citation>
    <scope>NUCLEOTIDE SEQUENCE [LARGE SCALE GENOMIC DNA]</scope>
    <source>
        <strain evidence="5 6">CECT 7730</strain>
    </source>
</reference>
<feature type="domain" description="Methyltransferase type 11" evidence="4">
    <location>
        <begin position="49"/>
        <end position="137"/>
    </location>
</feature>
<name>A0A318VCW2_9GAMM</name>
<evidence type="ECO:0000256" key="2">
    <source>
        <dbReference type="ARBA" id="ARBA00022603"/>
    </source>
</evidence>
<sequence>MKAQLGLEVSMRTFDGQSSISYSRTRPMYPAELYYWLSQQVSPSSVVWDCACGTGQASVDLAAYFDRVEASDISESQITAATPHRKVNYQVFPAEKTLYPDDYFDVVCVAHALHWFDLASFWSELRRVLKPGGMFVCWGYNWLQIGEAEDRAIAEAVLPHLQDYWPAESRLLWEQYRSIEFPFELIDVPAFELNCHWSVTQTIDFIRTWSASQLRIQEHGDDFLLEASPIIREAWSKPTKKQEIRLPFFVKAGRFS</sequence>
<dbReference type="Proteomes" id="UP000247551">
    <property type="component" value="Unassembled WGS sequence"/>
</dbReference>